<dbReference type="EMBL" id="JAATIP010000167">
    <property type="protein sequence ID" value="KAF4364454.1"/>
    <property type="molecule type" value="Genomic_DNA"/>
</dbReference>
<accession>A0A7J6GPW5</accession>
<evidence type="ECO:0000256" key="1">
    <source>
        <dbReference type="SAM" id="Phobius"/>
    </source>
</evidence>
<keyword evidence="1" id="KW-0472">Membrane</keyword>
<name>A0A7J6GPW5_CANSA</name>
<keyword evidence="5" id="KW-1185">Reference proteome</keyword>
<evidence type="ECO:0000313" key="5">
    <source>
        <dbReference type="Proteomes" id="UP000583929"/>
    </source>
</evidence>
<dbReference type="Proteomes" id="UP000583929">
    <property type="component" value="Unassembled WGS sequence"/>
</dbReference>
<evidence type="ECO:0000313" key="4">
    <source>
        <dbReference type="Proteomes" id="UP000525078"/>
    </source>
</evidence>
<keyword evidence="1" id="KW-1133">Transmembrane helix</keyword>
<keyword evidence="1" id="KW-0812">Transmembrane</keyword>
<organism evidence="3 5">
    <name type="scientific">Cannabis sativa</name>
    <name type="common">Hemp</name>
    <name type="synonym">Marijuana</name>
    <dbReference type="NCBI Taxonomy" id="3483"/>
    <lineage>
        <taxon>Eukaryota</taxon>
        <taxon>Viridiplantae</taxon>
        <taxon>Streptophyta</taxon>
        <taxon>Embryophyta</taxon>
        <taxon>Tracheophyta</taxon>
        <taxon>Spermatophyta</taxon>
        <taxon>Magnoliopsida</taxon>
        <taxon>eudicotyledons</taxon>
        <taxon>Gunneridae</taxon>
        <taxon>Pentapetalae</taxon>
        <taxon>rosids</taxon>
        <taxon>fabids</taxon>
        <taxon>Rosales</taxon>
        <taxon>Cannabaceae</taxon>
        <taxon>Cannabis</taxon>
    </lineage>
</organism>
<proteinExistence type="predicted"/>
<dbReference type="Proteomes" id="UP000525078">
    <property type="component" value="Unassembled WGS sequence"/>
</dbReference>
<comment type="caution">
    <text evidence="3">The sequence shown here is derived from an EMBL/GenBank/DDBJ whole genome shotgun (WGS) entry which is preliminary data.</text>
</comment>
<protein>
    <submittedName>
        <fullName evidence="3">Uncharacterized protein</fullName>
    </submittedName>
</protein>
<evidence type="ECO:0000313" key="2">
    <source>
        <dbReference type="EMBL" id="KAF4364454.1"/>
    </source>
</evidence>
<evidence type="ECO:0000313" key="3">
    <source>
        <dbReference type="EMBL" id="KAF4384881.1"/>
    </source>
</evidence>
<gene>
    <name evidence="2" type="ORF">F8388_007031</name>
    <name evidence="3" type="ORF">G4B88_000277</name>
</gene>
<dbReference type="AlphaFoldDB" id="A0A7J6GPW5"/>
<reference evidence="4 5" key="1">
    <citation type="journal article" date="2020" name="bioRxiv">
        <title>Sequence and annotation of 42 cannabis genomes reveals extensive copy number variation in cannabinoid synthesis and pathogen resistance genes.</title>
        <authorList>
            <person name="Mckernan K.J."/>
            <person name="Helbert Y."/>
            <person name="Kane L.T."/>
            <person name="Ebling H."/>
            <person name="Zhang L."/>
            <person name="Liu B."/>
            <person name="Eaton Z."/>
            <person name="Mclaughlin S."/>
            <person name="Kingan S."/>
            <person name="Baybayan P."/>
            <person name="Concepcion G."/>
            <person name="Jordan M."/>
            <person name="Riva A."/>
            <person name="Barbazuk W."/>
            <person name="Harkins T."/>
        </authorList>
    </citation>
    <scope>NUCLEOTIDE SEQUENCE [LARGE SCALE GENOMIC DNA]</scope>
    <source>
        <strain evidence="4 5">cv. Jamaican Lion 4</strain>
        <strain evidence="3">Father</strain>
        <strain evidence="2">Mother</strain>
        <tissue evidence="3">Leaf</tissue>
    </source>
</reference>
<dbReference type="EMBL" id="JAATIQ010000089">
    <property type="protein sequence ID" value="KAF4384881.1"/>
    <property type="molecule type" value="Genomic_DNA"/>
</dbReference>
<sequence>MPMEGELGRLAPCSSLAVDSVLRVGTVNIYIFNISFEVPMLVQYGACVLLLMTLVSKA</sequence>
<feature type="transmembrane region" description="Helical" evidence="1">
    <location>
        <begin position="29"/>
        <end position="55"/>
    </location>
</feature>